<evidence type="ECO:0000313" key="2">
    <source>
        <dbReference type="EnsemblPlants" id="Kaladp0821s0002.1.v1.1.CDS.1"/>
    </source>
</evidence>
<feature type="compositionally biased region" description="Gly residues" evidence="1">
    <location>
        <begin position="85"/>
        <end position="104"/>
    </location>
</feature>
<sequence>MSNEGKGVGAWDDEVERGEAEKQEEQEADAVAVSAAGEAEKQEEQEADAVAVSAAGDAASSVSQRESGSGTPKPEKKTLSESRGGPAGGAGGVGGKSGDSGGFGEIPTLLSEMMRLSTREREWDDDERGSGRLGWRSAYHGGGTRSEEKSGSSSYEWFDDLGERTGEGVGSSPRDGRHGPLHKRQRLIQVPVHHLHPNPSALLHLV</sequence>
<proteinExistence type="predicted"/>
<reference evidence="2" key="1">
    <citation type="submission" date="2021-01" db="UniProtKB">
        <authorList>
            <consortium name="EnsemblPlants"/>
        </authorList>
    </citation>
    <scope>IDENTIFICATION</scope>
</reference>
<protein>
    <submittedName>
        <fullName evidence="2">Uncharacterized protein</fullName>
    </submittedName>
</protein>
<dbReference type="Gramene" id="Kaladp0821s0002.1.v1.1">
    <property type="protein sequence ID" value="Kaladp0821s0002.1.v1.1.CDS.1"/>
    <property type="gene ID" value="Kaladp0821s0002.v1.1"/>
</dbReference>
<feature type="compositionally biased region" description="Low complexity" evidence="1">
    <location>
        <begin position="48"/>
        <end position="64"/>
    </location>
</feature>
<keyword evidence="3" id="KW-1185">Reference proteome</keyword>
<dbReference type="Proteomes" id="UP000594263">
    <property type="component" value="Unplaced"/>
</dbReference>
<feature type="region of interest" description="Disordered" evidence="1">
    <location>
        <begin position="1"/>
        <end position="183"/>
    </location>
</feature>
<dbReference type="AlphaFoldDB" id="A0A7N1A7A7"/>
<accession>A0A7N1A7A7</accession>
<organism evidence="2 3">
    <name type="scientific">Kalanchoe fedtschenkoi</name>
    <name type="common">Lavender scallops</name>
    <name type="synonym">South American air plant</name>
    <dbReference type="NCBI Taxonomy" id="63787"/>
    <lineage>
        <taxon>Eukaryota</taxon>
        <taxon>Viridiplantae</taxon>
        <taxon>Streptophyta</taxon>
        <taxon>Embryophyta</taxon>
        <taxon>Tracheophyta</taxon>
        <taxon>Spermatophyta</taxon>
        <taxon>Magnoliopsida</taxon>
        <taxon>eudicotyledons</taxon>
        <taxon>Gunneridae</taxon>
        <taxon>Pentapetalae</taxon>
        <taxon>Saxifragales</taxon>
        <taxon>Crassulaceae</taxon>
        <taxon>Kalanchoe</taxon>
    </lineage>
</organism>
<evidence type="ECO:0000256" key="1">
    <source>
        <dbReference type="SAM" id="MobiDB-lite"/>
    </source>
</evidence>
<name>A0A7N1A7A7_KALFE</name>
<dbReference type="EnsemblPlants" id="Kaladp0821s0002.1.v1.1">
    <property type="protein sequence ID" value="Kaladp0821s0002.1.v1.1.CDS.1"/>
    <property type="gene ID" value="Kaladp0821s0002.v1.1"/>
</dbReference>
<evidence type="ECO:0000313" key="3">
    <source>
        <dbReference type="Proteomes" id="UP000594263"/>
    </source>
</evidence>